<comment type="caution">
    <text evidence="1">The sequence shown here is derived from an EMBL/GenBank/DDBJ whole genome shotgun (WGS) entry which is preliminary data.</text>
</comment>
<dbReference type="EMBL" id="ATFT01000166">
    <property type="protein sequence ID" value="EPI63028.1"/>
    <property type="molecule type" value="Genomic_DNA"/>
</dbReference>
<sequence>SESSCTTHQCKRGRWRRLFAICNMEDSNLPQVWVLPDALRLSDLQTAPLT</sequence>
<dbReference type="Proteomes" id="UP000014535">
    <property type="component" value="Unassembled WGS sequence"/>
</dbReference>
<feature type="non-terminal residue" evidence="1">
    <location>
        <position position="1"/>
    </location>
</feature>
<evidence type="ECO:0000313" key="2">
    <source>
        <dbReference type="Proteomes" id="UP000014535"/>
    </source>
</evidence>
<reference evidence="1 2" key="1">
    <citation type="submission" date="2013-04" db="EMBL/GenBank/DDBJ databases">
        <authorList>
            <person name="McClelland M."/>
            <person name="Porwollik S."/>
            <person name="Desai P."/>
            <person name="Cheng P."/>
            <person name="Wollam A."/>
            <person name="Pepin K."/>
            <person name="Palsikar V.B."/>
            <person name="Fulton L."/>
            <person name="Fulton R."/>
            <person name="Delehaunty K."/>
            <person name="Fronick C."/>
            <person name="Godfrey J."/>
            <person name="Waligorski J."/>
            <person name="Appelbaum E."/>
            <person name="Tomlinson C."/>
            <person name="Warren W."/>
            <person name="Sodergren E."/>
            <person name="Weinstock G."/>
            <person name="Wilson R.K."/>
        </authorList>
    </citation>
    <scope>NUCLEOTIDE SEQUENCE [LARGE SCALE GENOMIC DNA]</scope>
    <source>
        <strain evidence="1 2">2009K0958</strain>
    </source>
</reference>
<proteinExistence type="predicted"/>
<protein>
    <submittedName>
        <fullName evidence="1">Uncharacterized protein</fullName>
    </submittedName>
</protein>
<evidence type="ECO:0000313" key="1">
    <source>
        <dbReference type="EMBL" id="EPI63028.1"/>
    </source>
</evidence>
<organism evidence="1 2">
    <name type="scientific">Salmonella enteritidis (strain 2009K0958)</name>
    <dbReference type="NCBI Taxonomy" id="1192586"/>
    <lineage>
        <taxon>Bacteria</taxon>
        <taxon>Pseudomonadati</taxon>
        <taxon>Pseudomonadota</taxon>
        <taxon>Gammaproteobacteria</taxon>
        <taxon>Enterobacterales</taxon>
        <taxon>Enterobacteriaceae</taxon>
        <taxon>Salmonella</taxon>
    </lineage>
</organism>
<dbReference type="AlphaFoldDB" id="A0A656I8T9"/>
<gene>
    <name evidence="1" type="ORF">A673_04903</name>
</gene>
<name>A0A656I8T9_SALE2</name>
<accession>A0A656I8T9</accession>